<feature type="domain" description="DUF397" evidence="1">
    <location>
        <begin position="10"/>
        <end position="66"/>
    </location>
</feature>
<dbReference type="InterPro" id="IPR007278">
    <property type="entry name" value="DUF397"/>
</dbReference>
<evidence type="ECO:0000313" key="2">
    <source>
        <dbReference type="EMBL" id="KUN97564.1"/>
    </source>
</evidence>
<keyword evidence="3" id="KW-1185">Reference proteome</keyword>
<name>A0A101TSB0_9ACTN</name>
<accession>A0A101TSB0</accession>
<dbReference type="RefSeq" id="WP_062722348.1">
    <property type="nucleotide sequence ID" value="NZ_KQ948933.1"/>
</dbReference>
<dbReference type="STRING" id="661399.AQJ67_29545"/>
<dbReference type="Pfam" id="PF04149">
    <property type="entry name" value="DUF397"/>
    <property type="match status" value="1"/>
</dbReference>
<dbReference type="OrthoDB" id="4570646at2"/>
<dbReference type="AlphaFoldDB" id="A0A101TSB0"/>
<proteinExistence type="predicted"/>
<comment type="caution">
    <text evidence="2">The sequence shown here is derived from an EMBL/GenBank/DDBJ whole genome shotgun (WGS) entry which is preliminary data.</text>
</comment>
<organism evidence="2 3">
    <name type="scientific">Streptomyces caeruleatus</name>
    <dbReference type="NCBI Taxonomy" id="661399"/>
    <lineage>
        <taxon>Bacteria</taxon>
        <taxon>Bacillati</taxon>
        <taxon>Actinomycetota</taxon>
        <taxon>Actinomycetes</taxon>
        <taxon>Kitasatosporales</taxon>
        <taxon>Streptomycetaceae</taxon>
        <taxon>Streptomyces</taxon>
    </lineage>
</organism>
<dbReference type="Proteomes" id="UP000053429">
    <property type="component" value="Unassembled WGS sequence"/>
</dbReference>
<evidence type="ECO:0000259" key="1">
    <source>
        <dbReference type="Pfam" id="PF04149"/>
    </source>
</evidence>
<evidence type="ECO:0000313" key="3">
    <source>
        <dbReference type="Proteomes" id="UP000053429"/>
    </source>
</evidence>
<gene>
    <name evidence="2" type="ORF">AQJ67_29545</name>
</gene>
<protein>
    <submittedName>
        <fullName evidence="2">Toxin-antitoxin system toxin subunit</fullName>
    </submittedName>
</protein>
<sequence>MSTTPNLSRAGWVKSSYSNGEGGGCVEWAPSHAPTGVVPVRDSKVSDGPALTFVPSAWSSFVTAVRQEEFGTA</sequence>
<reference evidence="2 3" key="1">
    <citation type="submission" date="2015-10" db="EMBL/GenBank/DDBJ databases">
        <title>Draft genome sequence of Streptomyces caeruleatus NRRL B-24802, type strain for the species Streptomyces caeruleatus.</title>
        <authorList>
            <person name="Ruckert C."/>
            <person name="Winkler A."/>
            <person name="Kalinowski J."/>
            <person name="Kampfer P."/>
            <person name="Glaeser S."/>
        </authorList>
    </citation>
    <scope>NUCLEOTIDE SEQUENCE [LARGE SCALE GENOMIC DNA]</scope>
    <source>
        <strain evidence="2 3">NRRL B-24802</strain>
    </source>
</reference>
<dbReference type="EMBL" id="LMWY01000041">
    <property type="protein sequence ID" value="KUN97564.1"/>
    <property type="molecule type" value="Genomic_DNA"/>
</dbReference>